<keyword evidence="1" id="KW-0489">Methyltransferase</keyword>
<organism evidence="1 2">
    <name type="scientific">Hanseniaspora uvarum</name>
    <name type="common">Yeast</name>
    <name type="synonym">Kloeckera apiculata</name>
    <dbReference type="NCBI Taxonomy" id="29833"/>
    <lineage>
        <taxon>Eukaryota</taxon>
        <taxon>Fungi</taxon>
        <taxon>Dikarya</taxon>
        <taxon>Ascomycota</taxon>
        <taxon>Saccharomycotina</taxon>
        <taxon>Saccharomycetes</taxon>
        <taxon>Saccharomycodales</taxon>
        <taxon>Saccharomycodaceae</taxon>
        <taxon>Hanseniaspora</taxon>
    </lineage>
</organism>
<evidence type="ECO:0000313" key="1">
    <source>
        <dbReference type="EMBL" id="OEJ87243.1"/>
    </source>
</evidence>
<dbReference type="AlphaFoldDB" id="A0A1E5RL05"/>
<keyword evidence="1" id="KW-0808">Transferase</keyword>
<dbReference type="GO" id="GO:0032259">
    <property type="term" value="P:methylation"/>
    <property type="evidence" value="ECO:0007669"/>
    <property type="project" value="UniProtKB-KW"/>
</dbReference>
<dbReference type="CDD" id="cd02440">
    <property type="entry name" value="AdoMet_MTases"/>
    <property type="match status" value="1"/>
</dbReference>
<dbReference type="OrthoDB" id="433955at2759"/>
<dbReference type="InterPro" id="IPR029063">
    <property type="entry name" value="SAM-dependent_MTases_sf"/>
</dbReference>
<proteinExistence type="predicted"/>
<name>A0A1E5RL05_HANUV</name>
<sequence>MADPYLFCVSHLPPIHILPEYLVIDILEYLEPAPTVNFQEVEREFHLLSHPSHEWLVNSWNGVPFHDRNEIEFYSEVLFSMVPSTSESEMIEYLTRLLGHPHVHSFEQSDEILDKISNLIAKYCGSAVSGGSFRNFLLSNNDASIKVPIQIKELGIANDNIGWKTWGASYPFSQKVIRNNTLFEDIASHPENVHRILELGSGTGLAGVSIVKKMLLDEVNNWTLHLTDLPEIVENLEENIKLNKADIKDKVFVRPLDWKDPSDFKKETQNVKFDFVVVCDCLYSPEHPKLVANTIDEFLSGNGLLYLEIPLREKYEEERNTLWNLLEEKNFEKILEQKDEGFDDYGETDYVFQCYKRK</sequence>
<gene>
    <name evidence="1" type="ORF">AWRI3580_g2701</name>
</gene>
<protein>
    <submittedName>
        <fullName evidence="1">Protein-lysine N-methyltransferase EFM2</fullName>
    </submittedName>
</protein>
<evidence type="ECO:0000313" key="2">
    <source>
        <dbReference type="Proteomes" id="UP000095358"/>
    </source>
</evidence>
<dbReference type="EMBL" id="LPNN01000005">
    <property type="protein sequence ID" value="OEJ87243.1"/>
    <property type="molecule type" value="Genomic_DNA"/>
</dbReference>
<keyword evidence="2" id="KW-1185">Reference proteome</keyword>
<dbReference type="Gene3D" id="3.40.50.150">
    <property type="entry name" value="Vaccinia Virus protein VP39"/>
    <property type="match status" value="1"/>
</dbReference>
<accession>A0A1E5RL05</accession>
<dbReference type="GO" id="GO:0005829">
    <property type="term" value="C:cytosol"/>
    <property type="evidence" value="ECO:0007669"/>
    <property type="project" value="TreeGrafter"/>
</dbReference>
<dbReference type="VEuPathDB" id="FungiDB:AWRI3580_g2701"/>
<dbReference type="PANTHER" id="PTHR14614:SF156">
    <property type="entry name" value="PROTEIN-LYSINE N-METHYLTRANSFERASE EFM2"/>
    <property type="match status" value="1"/>
</dbReference>
<reference evidence="2" key="1">
    <citation type="journal article" date="2016" name="Genome Announc.">
        <title>Genome sequences of three species of Hanseniaspora isolated from spontaneous wine fermentations.</title>
        <authorList>
            <person name="Sternes P.R."/>
            <person name="Lee D."/>
            <person name="Kutyna D.R."/>
            <person name="Borneman A.R."/>
        </authorList>
    </citation>
    <scope>NUCLEOTIDE SEQUENCE [LARGE SCALE GENOMIC DNA]</scope>
    <source>
        <strain evidence="2">AWRI3580</strain>
    </source>
</reference>
<dbReference type="PANTHER" id="PTHR14614">
    <property type="entry name" value="HEPATOCELLULAR CARCINOMA-ASSOCIATED ANTIGEN"/>
    <property type="match status" value="1"/>
</dbReference>
<dbReference type="Proteomes" id="UP000095358">
    <property type="component" value="Unassembled WGS sequence"/>
</dbReference>
<dbReference type="SUPFAM" id="SSF53335">
    <property type="entry name" value="S-adenosyl-L-methionine-dependent methyltransferases"/>
    <property type="match status" value="1"/>
</dbReference>
<dbReference type="GO" id="GO:0008757">
    <property type="term" value="F:S-adenosylmethionine-dependent methyltransferase activity"/>
    <property type="evidence" value="ECO:0007669"/>
    <property type="project" value="UniProtKB-ARBA"/>
</dbReference>
<dbReference type="Pfam" id="PF10294">
    <property type="entry name" value="Methyltransf_16"/>
    <property type="match status" value="1"/>
</dbReference>
<dbReference type="InterPro" id="IPR019410">
    <property type="entry name" value="Methyltransf_16"/>
</dbReference>
<dbReference type="STRING" id="29833.A0A1E5RL05"/>
<comment type="caution">
    <text evidence="1">The sequence shown here is derived from an EMBL/GenBank/DDBJ whole genome shotgun (WGS) entry which is preliminary data.</text>
</comment>